<keyword evidence="8" id="KW-0249">Electron transport</keyword>
<dbReference type="Proteomes" id="UP000033608">
    <property type="component" value="Unassembled WGS sequence"/>
</dbReference>
<feature type="transmembrane region" description="Helical" evidence="13">
    <location>
        <begin position="94"/>
        <end position="117"/>
    </location>
</feature>
<feature type="domain" description="Cytochrome b561 bacterial/Ni-hydrogenase" evidence="14">
    <location>
        <begin position="11"/>
        <end position="161"/>
    </location>
</feature>
<dbReference type="EMBL" id="LAJF01000137">
    <property type="protein sequence ID" value="KKB77302.1"/>
    <property type="molecule type" value="Genomic_DNA"/>
</dbReference>
<evidence type="ECO:0000259" key="14">
    <source>
        <dbReference type="Pfam" id="PF01292"/>
    </source>
</evidence>
<dbReference type="PANTHER" id="PTHR30529">
    <property type="entry name" value="CYTOCHROME B561"/>
    <property type="match status" value="1"/>
</dbReference>
<evidence type="ECO:0000256" key="8">
    <source>
        <dbReference type="ARBA" id="ARBA00022982"/>
    </source>
</evidence>
<reference evidence="15 17" key="1">
    <citation type="submission" date="2015-03" db="EMBL/GenBank/DDBJ databases">
        <authorList>
            <person name="Hassan Y.I."/>
            <person name="Lepp D."/>
            <person name="Zhou T."/>
        </authorList>
    </citation>
    <scope>NUCLEOTIDE SEQUENCE [LARGE SCALE GENOMIC DNA]</scope>
    <source>
        <strain evidence="15 17">DSM 17137</strain>
    </source>
</reference>
<protein>
    <submittedName>
        <fullName evidence="16">Cytochrome b561</fullName>
    </submittedName>
</protein>
<keyword evidence="11 13" id="KW-0472">Membrane</keyword>
<dbReference type="RefSeq" id="WP_046136704.1">
    <property type="nucleotide sequence ID" value="NZ_FQVC01000002.1"/>
</dbReference>
<dbReference type="GO" id="GO:0046872">
    <property type="term" value="F:metal ion binding"/>
    <property type="evidence" value="ECO:0007669"/>
    <property type="project" value="UniProtKB-KW"/>
</dbReference>
<dbReference type="GO" id="GO:0022904">
    <property type="term" value="P:respiratory electron transport chain"/>
    <property type="evidence" value="ECO:0007669"/>
    <property type="project" value="InterPro"/>
</dbReference>
<keyword evidence="17" id="KW-1185">Reference proteome</keyword>
<evidence type="ECO:0000313" key="17">
    <source>
        <dbReference type="Proteomes" id="UP000033608"/>
    </source>
</evidence>
<dbReference type="PATRIC" id="fig|1121477.3.peg.402"/>
<feature type="transmembrane region" description="Helical" evidence="13">
    <location>
        <begin position="56"/>
        <end position="73"/>
    </location>
</feature>
<dbReference type="Proteomes" id="UP000184533">
    <property type="component" value="Unassembled WGS sequence"/>
</dbReference>
<evidence type="ECO:0000256" key="12">
    <source>
        <dbReference type="ARBA" id="ARBA00037975"/>
    </source>
</evidence>
<evidence type="ECO:0000256" key="9">
    <source>
        <dbReference type="ARBA" id="ARBA00022989"/>
    </source>
</evidence>
<proteinExistence type="inferred from homology"/>
<gene>
    <name evidence="16" type="ORF">SAMN02745223_00798</name>
    <name evidence="15" type="ORF">VW29_18210</name>
</gene>
<keyword evidence="7" id="KW-0479">Metal-binding</keyword>
<dbReference type="GO" id="GO:0009055">
    <property type="term" value="F:electron transfer activity"/>
    <property type="evidence" value="ECO:0007669"/>
    <property type="project" value="InterPro"/>
</dbReference>
<evidence type="ECO:0000256" key="5">
    <source>
        <dbReference type="ARBA" id="ARBA00022617"/>
    </source>
</evidence>
<evidence type="ECO:0000256" key="13">
    <source>
        <dbReference type="SAM" id="Phobius"/>
    </source>
</evidence>
<dbReference type="InterPro" id="IPR011577">
    <property type="entry name" value="Cyt_b561_bac/Ni-Hgenase"/>
</dbReference>
<evidence type="ECO:0000256" key="3">
    <source>
        <dbReference type="ARBA" id="ARBA00022448"/>
    </source>
</evidence>
<keyword evidence="3" id="KW-0813">Transport</keyword>
<dbReference type="Pfam" id="PF01292">
    <property type="entry name" value="Ni_hydr_CYTB"/>
    <property type="match status" value="1"/>
</dbReference>
<evidence type="ECO:0000256" key="6">
    <source>
        <dbReference type="ARBA" id="ARBA00022692"/>
    </source>
</evidence>
<evidence type="ECO:0000256" key="7">
    <source>
        <dbReference type="ARBA" id="ARBA00022723"/>
    </source>
</evidence>
<dbReference type="GO" id="GO:0020037">
    <property type="term" value="F:heme binding"/>
    <property type="evidence" value="ECO:0007669"/>
    <property type="project" value="TreeGrafter"/>
</dbReference>
<dbReference type="GO" id="GO:0005886">
    <property type="term" value="C:plasma membrane"/>
    <property type="evidence" value="ECO:0007669"/>
    <property type="project" value="UniProtKB-SubCell"/>
</dbReference>
<feature type="transmembrane region" description="Helical" evidence="13">
    <location>
        <begin position="129"/>
        <end position="152"/>
    </location>
</feature>
<dbReference type="SUPFAM" id="SSF81342">
    <property type="entry name" value="Transmembrane di-heme cytochromes"/>
    <property type="match status" value="1"/>
</dbReference>
<keyword evidence="4" id="KW-1003">Cell membrane</keyword>
<evidence type="ECO:0000313" key="18">
    <source>
        <dbReference type="Proteomes" id="UP000184533"/>
    </source>
</evidence>
<keyword evidence="5" id="KW-0349">Heme</keyword>
<dbReference type="InterPro" id="IPR052168">
    <property type="entry name" value="Cytochrome_b561_oxidase"/>
</dbReference>
<feature type="transmembrane region" description="Helical" evidence="13">
    <location>
        <begin position="18"/>
        <end position="36"/>
    </location>
</feature>
<organism evidence="15 17">
    <name type="scientific">Devosia limi DSM 17137</name>
    <dbReference type="NCBI Taxonomy" id="1121477"/>
    <lineage>
        <taxon>Bacteria</taxon>
        <taxon>Pseudomonadati</taxon>
        <taxon>Pseudomonadota</taxon>
        <taxon>Alphaproteobacteria</taxon>
        <taxon>Hyphomicrobiales</taxon>
        <taxon>Devosiaceae</taxon>
        <taxon>Devosia</taxon>
    </lineage>
</organism>
<evidence type="ECO:0000256" key="10">
    <source>
        <dbReference type="ARBA" id="ARBA00023004"/>
    </source>
</evidence>
<evidence type="ECO:0000256" key="2">
    <source>
        <dbReference type="ARBA" id="ARBA00004651"/>
    </source>
</evidence>
<accession>A0A0F5L6P7</accession>
<evidence type="ECO:0000256" key="4">
    <source>
        <dbReference type="ARBA" id="ARBA00022475"/>
    </source>
</evidence>
<dbReference type="InterPro" id="IPR016174">
    <property type="entry name" value="Di-haem_cyt_TM"/>
</dbReference>
<keyword evidence="9 13" id="KW-1133">Transmembrane helix</keyword>
<comment type="similarity">
    <text evidence="12">Belongs to the cytochrome b561 family.</text>
</comment>
<sequence>MTTAAATPQNYSSLQKSLHWIIAALVLFQLFVHTGMEQAWIARMGGVAEGINPLPHILAGIAILILATWRLFIRLRRGAPPHPPRQSKALTLMATAIHFIFYALLFILPLTGLLGWFGHVEAAALAHVYIQLAFLPLIGLHVAGALAQHFYFRTNVLRRMTVSR</sequence>
<evidence type="ECO:0000313" key="15">
    <source>
        <dbReference type="EMBL" id="KKB77302.1"/>
    </source>
</evidence>
<dbReference type="OrthoDB" id="8156287at2"/>
<dbReference type="PANTHER" id="PTHR30529:SF6">
    <property type="entry name" value="BLL0291 PROTEIN"/>
    <property type="match status" value="1"/>
</dbReference>
<evidence type="ECO:0000256" key="11">
    <source>
        <dbReference type="ARBA" id="ARBA00023136"/>
    </source>
</evidence>
<keyword evidence="6 13" id="KW-0812">Transmembrane</keyword>
<evidence type="ECO:0000256" key="1">
    <source>
        <dbReference type="ARBA" id="ARBA00001970"/>
    </source>
</evidence>
<keyword evidence="10" id="KW-0408">Iron</keyword>
<name>A0A0F5L6P7_9HYPH</name>
<comment type="subcellular location">
    <subcellularLocation>
        <location evidence="2">Cell membrane</location>
        <topology evidence="2">Multi-pass membrane protein</topology>
    </subcellularLocation>
</comment>
<evidence type="ECO:0000313" key="16">
    <source>
        <dbReference type="EMBL" id="SHE65346.1"/>
    </source>
</evidence>
<reference evidence="16 18" key="2">
    <citation type="submission" date="2016-11" db="EMBL/GenBank/DDBJ databases">
        <authorList>
            <person name="Jaros S."/>
            <person name="Januszkiewicz K."/>
            <person name="Wedrychowicz H."/>
        </authorList>
    </citation>
    <scope>NUCLEOTIDE SEQUENCE [LARGE SCALE GENOMIC DNA]</scope>
    <source>
        <strain evidence="16 18">DSM 17137</strain>
    </source>
</reference>
<comment type="cofactor">
    <cofactor evidence="1">
        <name>heme b</name>
        <dbReference type="ChEBI" id="CHEBI:60344"/>
    </cofactor>
</comment>
<dbReference type="EMBL" id="FQVC01000002">
    <property type="protein sequence ID" value="SHE65346.1"/>
    <property type="molecule type" value="Genomic_DNA"/>
</dbReference>
<dbReference type="AlphaFoldDB" id="A0A0F5L6P7"/>